<feature type="domain" description="EGF-like" evidence="4">
    <location>
        <begin position="156"/>
        <end position="189"/>
    </location>
</feature>
<keyword evidence="6" id="KW-1185">Reference proteome</keyword>
<dbReference type="InterPro" id="IPR036084">
    <property type="entry name" value="Ser_inhib-like_sf"/>
</dbReference>
<dbReference type="AlphaFoldDB" id="A0AA36D974"/>
<proteinExistence type="predicted"/>
<gene>
    <name evidence="5" type="ORF">MSPICULIGERA_LOCUS20226</name>
</gene>
<dbReference type="Pfam" id="PF01826">
    <property type="entry name" value="TIL"/>
    <property type="match status" value="2"/>
</dbReference>
<dbReference type="InterPro" id="IPR002919">
    <property type="entry name" value="TIL_dom"/>
</dbReference>
<sequence>MAFLRLASLLAFLLLRILADDSNATSIATEVTTEAGSDNATEFTTIQTTTIPSCSVNETYKECGECENSCNMSTAVCSNACGPPKCECLDGFYRNETGSCVQGHDCGEVDLNISPLQQISGTEGGLCDDGTGCTEGYTCMQVENCPAAICTDYTTSCIIPNCTLQSTCIADASCQCTTGFYRNFTGFCVQGHDCGVVLEVTELPSTDSILTGCELVRCQPGSTCRNIEGTATCVNVTIDACPMNEEWKDCASQCEPTCDTPKPVCPALCATSACQCQEGFYRNDNGTCVVLVDCFSTPITCSTNEEAMLYSTCEPSCETPDLQCALPETMSLNLTCLCKAGFVRNSLGNCVNTTSCNATIPSDCTTVTCPLDKYCDVVDGSAKCIEGTAPTTMSTVTQFTTTGSQVTGGNNTVTVSVATTTTTANSCGKNERSTKCVHGCEPMCSGRQYCPTNSTVCTPGCLCAYGYKRGPKLTCVQTSKCHKNPGCQANEAWIDCMDDDPKCSGVTPAPHFGTVCSGGCGCVTGYQRNAAGDCVLAANC</sequence>
<keyword evidence="1" id="KW-0646">Protease inhibitor</keyword>
<accession>A0AA36D974</accession>
<feature type="non-terminal residue" evidence="5">
    <location>
        <position position="1"/>
    </location>
</feature>
<organism evidence="5 6">
    <name type="scientific">Mesorhabditis spiculigera</name>
    <dbReference type="NCBI Taxonomy" id="96644"/>
    <lineage>
        <taxon>Eukaryota</taxon>
        <taxon>Metazoa</taxon>
        <taxon>Ecdysozoa</taxon>
        <taxon>Nematoda</taxon>
        <taxon>Chromadorea</taxon>
        <taxon>Rhabditida</taxon>
        <taxon>Rhabditina</taxon>
        <taxon>Rhabditomorpha</taxon>
        <taxon>Rhabditoidea</taxon>
        <taxon>Rhabditidae</taxon>
        <taxon>Mesorhabditinae</taxon>
        <taxon>Mesorhabditis</taxon>
    </lineage>
</organism>
<dbReference type="PANTHER" id="PTHR23259">
    <property type="entry name" value="RIDDLE"/>
    <property type="match status" value="1"/>
</dbReference>
<reference evidence="5" key="1">
    <citation type="submission" date="2023-06" db="EMBL/GenBank/DDBJ databases">
        <authorList>
            <person name="Delattre M."/>
        </authorList>
    </citation>
    <scope>NUCLEOTIDE SEQUENCE</scope>
    <source>
        <strain evidence="5">AF72</strain>
    </source>
</reference>
<evidence type="ECO:0000256" key="1">
    <source>
        <dbReference type="ARBA" id="ARBA00022690"/>
    </source>
</evidence>
<evidence type="ECO:0000256" key="2">
    <source>
        <dbReference type="ARBA" id="ARBA00022900"/>
    </source>
</evidence>
<feature type="domain" description="EGF-like" evidence="4">
    <location>
        <begin position="249"/>
        <end position="289"/>
    </location>
</feature>
<evidence type="ECO:0000256" key="3">
    <source>
        <dbReference type="ARBA" id="ARBA00023157"/>
    </source>
</evidence>
<comment type="caution">
    <text evidence="5">The sequence shown here is derived from an EMBL/GenBank/DDBJ whole genome shotgun (WGS) entry which is preliminary data.</text>
</comment>
<feature type="domain" description="EGF-like" evidence="4">
    <location>
        <begin position="65"/>
        <end position="101"/>
    </location>
</feature>
<name>A0AA36D974_9BILA</name>
<dbReference type="SMART" id="SM00181">
    <property type="entry name" value="EGF"/>
    <property type="match status" value="4"/>
</dbReference>
<dbReference type="SUPFAM" id="SSF57567">
    <property type="entry name" value="Serine protease inhibitors"/>
    <property type="match status" value="5"/>
</dbReference>
<keyword evidence="3" id="KW-1015">Disulfide bond</keyword>
<dbReference type="CDD" id="cd19941">
    <property type="entry name" value="TIL"/>
    <property type="match status" value="3"/>
</dbReference>
<dbReference type="InterPro" id="IPR051368">
    <property type="entry name" value="SerProtInhib-TIL_Domain"/>
</dbReference>
<evidence type="ECO:0000313" key="6">
    <source>
        <dbReference type="Proteomes" id="UP001177023"/>
    </source>
</evidence>
<dbReference type="PANTHER" id="PTHR23259:SF70">
    <property type="entry name" value="ACCESSORY GLAND PROTEIN ACP62F-RELATED"/>
    <property type="match status" value="1"/>
</dbReference>
<keyword evidence="2" id="KW-0722">Serine protease inhibitor</keyword>
<dbReference type="Proteomes" id="UP001177023">
    <property type="component" value="Unassembled WGS sequence"/>
</dbReference>
<feature type="domain" description="EGF-like" evidence="4">
    <location>
        <begin position="300"/>
        <end position="351"/>
    </location>
</feature>
<dbReference type="GO" id="GO:0004867">
    <property type="term" value="F:serine-type endopeptidase inhibitor activity"/>
    <property type="evidence" value="ECO:0007669"/>
    <property type="project" value="UniProtKB-KW"/>
</dbReference>
<dbReference type="Gene3D" id="2.10.25.10">
    <property type="entry name" value="Laminin"/>
    <property type="match status" value="5"/>
</dbReference>
<dbReference type="EMBL" id="CATQJA010002664">
    <property type="protein sequence ID" value="CAJ0582083.1"/>
    <property type="molecule type" value="Genomic_DNA"/>
</dbReference>
<evidence type="ECO:0000313" key="5">
    <source>
        <dbReference type="EMBL" id="CAJ0582083.1"/>
    </source>
</evidence>
<dbReference type="InterPro" id="IPR000742">
    <property type="entry name" value="EGF"/>
</dbReference>
<evidence type="ECO:0000259" key="4">
    <source>
        <dbReference type="SMART" id="SM00181"/>
    </source>
</evidence>
<protein>
    <recommendedName>
        <fullName evidence="4">EGF-like domain-containing protein</fullName>
    </recommendedName>
</protein>